<dbReference type="KEGG" id="tag:Tagg_1063"/>
<reference key="3">
    <citation type="submission" date="2010-02" db="EMBL/GenBank/DDBJ databases">
        <title>Complete genome sequence of Thermosphaera aggregans type strain (M11TL).</title>
        <authorList>
            <consortium name="US DOE Joint Genome Institute (JGI-PGF)"/>
            <person name="Spring S."/>
            <person name="Lapidus A."/>
            <person name="Munk C."/>
            <person name="Schroeder M."/>
            <person name="Glavina Del Rio T."/>
            <person name="Tice H."/>
            <person name="Copeland A."/>
            <person name="Cheng J.-F."/>
            <person name="Lucas S."/>
            <person name="Chen F."/>
            <person name="Nolan M."/>
            <person name="Bruce D."/>
            <person name="Goodwin L."/>
            <person name="Pitluck S."/>
            <person name="Ivanova N."/>
            <person name="Mavromatis K."/>
            <person name="Ovchinnikova G."/>
            <person name="Pati A."/>
            <person name="Chen A."/>
            <person name="Palaniappan K."/>
            <person name="Land M."/>
            <person name="Hauser L."/>
            <person name="Chang Y.-J."/>
            <person name="Jeffries C.C."/>
            <person name="Brettin T."/>
            <person name="Detter J.C."/>
            <person name="Tapia R."/>
            <person name="Han C."/>
            <person name="Chain P."/>
            <person name="Heimerl T."/>
            <person name="Weik F."/>
            <person name="Goker M."/>
            <person name="Rachel R."/>
            <person name="Bristow J."/>
            <person name="Eisen J.A."/>
            <person name="Markowitz V."/>
            <person name="Hugenholtz P."/>
            <person name="Kyrpides N.C."/>
            <person name="Klenk H.-P."/>
        </authorList>
    </citation>
    <scope>NUCLEOTIDE SEQUENCE</scope>
    <source>
        <strain>DSM 11486</strain>
    </source>
</reference>
<dbReference type="RefSeq" id="WP_013129925.1">
    <property type="nucleotide sequence ID" value="NC_014160.1"/>
</dbReference>
<dbReference type="GO" id="GO:0010038">
    <property type="term" value="P:response to metal ion"/>
    <property type="evidence" value="ECO:0007669"/>
    <property type="project" value="InterPro"/>
</dbReference>
<name>D5U2I2_THEAM</name>
<dbReference type="OrthoDB" id="8015at2157"/>
<dbReference type="AlphaFoldDB" id="D5U2I2"/>
<evidence type="ECO:0000256" key="1">
    <source>
        <dbReference type="ARBA" id="ARBA00010169"/>
    </source>
</evidence>
<dbReference type="GO" id="GO:0005507">
    <property type="term" value="F:copper ion binding"/>
    <property type="evidence" value="ECO:0007669"/>
    <property type="project" value="TreeGrafter"/>
</dbReference>
<dbReference type="InterPro" id="IPR015867">
    <property type="entry name" value="N-reg_PII/ATP_PRibTrfase_C"/>
</dbReference>
<dbReference type="SUPFAM" id="SSF54913">
    <property type="entry name" value="GlnB-like"/>
    <property type="match status" value="1"/>
</dbReference>
<dbReference type="Gene3D" id="3.30.70.120">
    <property type="match status" value="1"/>
</dbReference>
<dbReference type="STRING" id="633148.Tagg_1063"/>
<evidence type="ECO:0000313" key="3">
    <source>
        <dbReference type="Proteomes" id="UP000002376"/>
    </source>
</evidence>
<dbReference type="Proteomes" id="UP000002376">
    <property type="component" value="Chromosome"/>
</dbReference>
<reference evidence="3" key="2">
    <citation type="journal article" date="2010" name="Stand. Genomic Sci.">
        <title>Complete genome sequence of Thermosphaera aggregans type strain (M11TLT).</title>
        <authorList>
            <person name="Spring S."/>
            <person name="Rachel R."/>
            <person name="Lapidus A."/>
            <person name="Davenport K."/>
            <person name="Tice H."/>
            <person name="Copeland A."/>
            <person name="Cheng J.-F."/>
            <person name="Lucas S."/>
            <person name="Chen F."/>
            <person name="Nolan M."/>
            <person name="Bruce D."/>
            <person name="Goodwin L."/>
            <person name="Pitluck S."/>
            <person name="Ivanova N."/>
            <person name="Mavromatis K."/>
            <person name="Ovchinnikova G."/>
            <person name="Pati A."/>
            <person name="Chen A."/>
            <person name="Palaniappan K."/>
            <person name="Land M."/>
            <person name="Hauser L."/>
            <person name="Chang Y.-J."/>
            <person name="Jeffries C.C."/>
            <person name="Brettin T."/>
            <person name="Detter J.C."/>
            <person name="Tapia R."/>
            <person name="Han C."/>
            <person name="Heimerl T."/>
            <person name="Weikl F."/>
            <person name="Brambilla E."/>
            <person name="Goker M."/>
            <person name="Bristow J."/>
            <person name="Eisen J.A."/>
            <person name="Markowitz V."/>
            <person name="Hugenholtz P."/>
            <person name="Kyrpides N.C."/>
            <person name="Klenk H.-P."/>
        </authorList>
    </citation>
    <scope>NUCLEOTIDE SEQUENCE [LARGE SCALE GENOMIC DNA]</scope>
    <source>
        <strain evidence="3">DSM 11486 / M11TL</strain>
    </source>
</reference>
<dbReference type="InterPro" id="IPR011322">
    <property type="entry name" value="N-reg_PII-like_a/b"/>
</dbReference>
<reference evidence="2 3" key="1">
    <citation type="journal article" date="2010" name="Stand. Genomic Sci.">
        <title>Complete genome sequence of Thermosphaera aggregans type strain (M11TL).</title>
        <authorList>
            <person name="Spring S."/>
            <person name="Rachel R."/>
            <person name="Lapidus A."/>
            <person name="Davenport K."/>
            <person name="Tice H."/>
            <person name="Copeland A."/>
            <person name="Cheng J.F."/>
            <person name="Lucas S."/>
            <person name="Chen F."/>
            <person name="Nolan M."/>
            <person name="Bruce D."/>
            <person name="Goodwin L."/>
            <person name="Pitluck S."/>
            <person name="Ivanova N."/>
            <person name="Mavromatis K."/>
            <person name="Ovchinnikova G."/>
            <person name="Pati A."/>
            <person name="Chen A."/>
            <person name="Palaniappan K."/>
            <person name="Land M."/>
            <person name="Hauser L."/>
            <person name="Chang Y.J."/>
            <person name="Jeffries C.C."/>
            <person name="Brettin T."/>
            <person name="Detter J.C."/>
            <person name="Tapia R."/>
            <person name="Han C."/>
            <person name="Heimerl T."/>
            <person name="Weikl F."/>
            <person name="Brambilla E."/>
            <person name="Goker M."/>
            <person name="Bristow J."/>
            <person name="Eisen J.A."/>
            <person name="Markowitz V."/>
            <person name="Hugenholtz P."/>
            <person name="Kyrpides N.C."/>
            <person name="Klenk H.P."/>
        </authorList>
    </citation>
    <scope>NUCLEOTIDE SEQUENCE [LARGE SCALE GENOMIC DNA]</scope>
    <source>
        <strain evidence="3">DSM 11486 / M11TL</strain>
    </source>
</reference>
<comment type="similarity">
    <text evidence="1">Belongs to the CutA family.</text>
</comment>
<keyword evidence="3" id="KW-1185">Reference proteome</keyword>
<gene>
    <name evidence="2" type="ordered locus">Tagg_1063</name>
</gene>
<dbReference type="PANTHER" id="PTHR23419">
    <property type="entry name" value="DIVALENT CATION TOLERANCE CUTA-RELATED"/>
    <property type="match status" value="1"/>
</dbReference>
<accession>D5U2I2</accession>
<dbReference type="HOGENOM" id="CLU_098807_3_1_2"/>
<dbReference type="PANTHER" id="PTHR23419:SF8">
    <property type="entry name" value="FI09726P"/>
    <property type="match status" value="1"/>
</dbReference>
<organism evidence="2 3">
    <name type="scientific">Thermosphaera aggregans (strain DSM 11486 / M11TL)</name>
    <dbReference type="NCBI Taxonomy" id="633148"/>
    <lineage>
        <taxon>Archaea</taxon>
        <taxon>Thermoproteota</taxon>
        <taxon>Thermoprotei</taxon>
        <taxon>Desulfurococcales</taxon>
        <taxon>Desulfurococcaceae</taxon>
        <taxon>Thermosphaera</taxon>
    </lineage>
</organism>
<dbReference type="EMBL" id="CP001939">
    <property type="protein sequence ID" value="ADG91332.1"/>
    <property type="molecule type" value="Genomic_DNA"/>
</dbReference>
<sequence length="106" mass="11898">MEGGWAVVLVTASSYEEALKIGRRLVEAKLAACLNIVREVTSIYWWEGRVEEGSEALLIVKTTFEKLESLIKEVKKIHSYSVPEIIALPVVAGSTDYLRWVRESTS</sequence>
<dbReference type="GeneID" id="9166094"/>
<protein>
    <submittedName>
        <fullName evidence="2">CutA1 divalent ion tolerance protein</fullName>
    </submittedName>
</protein>
<dbReference type="eggNOG" id="arCOG04231">
    <property type="taxonomic scope" value="Archaea"/>
</dbReference>
<dbReference type="InterPro" id="IPR004323">
    <property type="entry name" value="Ion_tolerance_CutA"/>
</dbReference>
<proteinExistence type="inferred from homology"/>
<dbReference type="Pfam" id="PF03091">
    <property type="entry name" value="CutA1"/>
    <property type="match status" value="1"/>
</dbReference>
<evidence type="ECO:0000313" key="2">
    <source>
        <dbReference type="EMBL" id="ADG91332.1"/>
    </source>
</evidence>